<evidence type="ECO:0000256" key="3">
    <source>
        <dbReference type="ARBA" id="ARBA00022692"/>
    </source>
</evidence>
<keyword evidence="5 10" id="KW-0479">Metal-binding</keyword>
<dbReference type="SMART" id="SM00704">
    <property type="entry name" value="ZnF_CDGSH"/>
    <property type="match status" value="1"/>
</dbReference>
<name>A0A2J7R3A2_9NEOP</name>
<gene>
    <name evidence="12" type="primary">Cisd2</name>
    <name evidence="12" type="ORF">B7P43_G04816</name>
</gene>
<dbReference type="OrthoDB" id="449252at2759"/>
<dbReference type="GO" id="GO:0051537">
    <property type="term" value="F:2 iron, 2 sulfur cluster binding"/>
    <property type="evidence" value="ECO:0007669"/>
    <property type="project" value="UniProtKB-UniRule"/>
</dbReference>
<keyword evidence="8 10" id="KW-0411">Iron-sulfur</keyword>
<evidence type="ECO:0000259" key="11">
    <source>
        <dbReference type="SMART" id="SM00704"/>
    </source>
</evidence>
<comment type="caution">
    <text evidence="12">The sequence shown here is derived from an EMBL/GenBank/DDBJ whole genome shotgun (WGS) entry which is preliminary data.</text>
</comment>
<dbReference type="Pfam" id="PF09360">
    <property type="entry name" value="zf-CDGSH"/>
    <property type="match status" value="1"/>
</dbReference>
<dbReference type="STRING" id="105785.A0A2J7R3A2"/>
<evidence type="ECO:0000313" key="12">
    <source>
        <dbReference type="EMBL" id="PNF35318.1"/>
    </source>
</evidence>
<keyword evidence="13" id="KW-1185">Reference proteome</keyword>
<evidence type="ECO:0000256" key="10">
    <source>
        <dbReference type="RuleBase" id="RU369084"/>
    </source>
</evidence>
<dbReference type="FunCoup" id="A0A2J7R3A2">
    <property type="interactions" value="1263"/>
</dbReference>
<dbReference type="AlphaFoldDB" id="A0A2J7R3A2"/>
<evidence type="ECO:0000256" key="1">
    <source>
        <dbReference type="ARBA" id="ARBA00004389"/>
    </source>
</evidence>
<comment type="similarity">
    <text evidence="2 10">Belongs to the CISD protein family. CISD2 subfamily.</text>
</comment>
<feature type="domain" description="Iron-binding zinc finger CDGSH type" evidence="11">
    <location>
        <begin position="84"/>
        <end position="122"/>
    </location>
</feature>
<dbReference type="InterPro" id="IPR045131">
    <property type="entry name" value="CISD1/2"/>
</dbReference>
<dbReference type="InterPro" id="IPR042216">
    <property type="entry name" value="MitoNEET_CISD"/>
</dbReference>
<evidence type="ECO:0000256" key="9">
    <source>
        <dbReference type="ARBA" id="ARBA00023136"/>
    </source>
</evidence>
<sequence length="137" mass="15203">MEPISQVVKVTLPNYLSGLPIPDSFSGWFKLGVRDWVSLVPFGAAVAGITYMSYIAFCPKAKGFYSKKPSKSLINLDIQKEDAKVVHSFDVEDIGEKAAFCRCWRSKKFPYCDGAHGAHNKETGDNIGPVCIQRKKN</sequence>
<keyword evidence="9 10" id="KW-0472">Membrane</keyword>
<evidence type="ECO:0000313" key="13">
    <source>
        <dbReference type="Proteomes" id="UP000235965"/>
    </source>
</evidence>
<organism evidence="12 13">
    <name type="scientific">Cryptotermes secundus</name>
    <dbReference type="NCBI Taxonomy" id="105785"/>
    <lineage>
        <taxon>Eukaryota</taxon>
        <taxon>Metazoa</taxon>
        <taxon>Ecdysozoa</taxon>
        <taxon>Arthropoda</taxon>
        <taxon>Hexapoda</taxon>
        <taxon>Insecta</taxon>
        <taxon>Pterygota</taxon>
        <taxon>Neoptera</taxon>
        <taxon>Polyneoptera</taxon>
        <taxon>Dictyoptera</taxon>
        <taxon>Blattodea</taxon>
        <taxon>Blattoidea</taxon>
        <taxon>Termitoidae</taxon>
        <taxon>Kalotermitidae</taxon>
        <taxon>Cryptotermitinae</taxon>
        <taxon>Cryptotermes</taxon>
    </lineage>
</organism>
<dbReference type="Proteomes" id="UP000235965">
    <property type="component" value="Unassembled WGS sequence"/>
</dbReference>
<evidence type="ECO:0000256" key="2">
    <source>
        <dbReference type="ARBA" id="ARBA00008624"/>
    </source>
</evidence>
<evidence type="ECO:0000256" key="6">
    <source>
        <dbReference type="ARBA" id="ARBA00022989"/>
    </source>
</evidence>
<dbReference type="InterPro" id="IPR019610">
    <property type="entry name" value="FeS-contain_mitoNEET_N"/>
</dbReference>
<keyword evidence="7 10" id="KW-0408">Iron</keyword>
<feature type="transmembrane region" description="Helical" evidence="10">
    <location>
        <begin position="36"/>
        <end position="57"/>
    </location>
</feature>
<reference evidence="12 13" key="1">
    <citation type="submission" date="2017-12" db="EMBL/GenBank/DDBJ databases">
        <title>Hemimetabolous genomes reveal molecular basis of termite eusociality.</title>
        <authorList>
            <person name="Harrison M.C."/>
            <person name="Jongepier E."/>
            <person name="Robertson H.M."/>
            <person name="Arning N."/>
            <person name="Bitard-Feildel T."/>
            <person name="Chao H."/>
            <person name="Childers C.P."/>
            <person name="Dinh H."/>
            <person name="Doddapaneni H."/>
            <person name="Dugan S."/>
            <person name="Gowin J."/>
            <person name="Greiner C."/>
            <person name="Han Y."/>
            <person name="Hu H."/>
            <person name="Hughes D.S.T."/>
            <person name="Huylmans A.-K."/>
            <person name="Kemena C."/>
            <person name="Kremer L.P.M."/>
            <person name="Lee S.L."/>
            <person name="Lopez-Ezquerra A."/>
            <person name="Mallet L."/>
            <person name="Monroy-Kuhn J.M."/>
            <person name="Moser A."/>
            <person name="Murali S.C."/>
            <person name="Muzny D.M."/>
            <person name="Otani S."/>
            <person name="Piulachs M.-D."/>
            <person name="Poelchau M."/>
            <person name="Qu J."/>
            <person name="Schaub F."/>
            <person name="Wada-Katsumata A."/>
            <person name="Worley K.C."/>
            <person name="Xie Q."/>
            <person name="Ylla G."/>
            <person name="Poulsen M."/>
            <person name="Gibbs R.A."/>
            <person name="Schal C."/>
            <person name="Richards S."/>
            <person name="Belles X."/>
            <person name="Korb J."/>
            <person name="Bornberg-Bauer E."/>
        </authorList>
    </citation>
    <scope>NUCLEOTIDE SEQUENCE [LARGE SCALE GENOMIC DNA]</scope>
    <source>
        <tissue evidence="12">Whole body</tissue>
    </source>
</reference>
<dbReference type="EMBL" id="NEVH01007822">
    <property type="protein sequence ID" value="PNF35318.1"/>
    <property type="molecule type" value="Genomic_DNA"/>
</dbReference>
<evidence type="ECO:0000256" key="4">
    <source>
        <dbReference type="ARBA" id="ARBA00022714"/>
    </source>
</evidence>
<proteinExistence type="inferred from homology"/>
<dbReference type="InParanoid" id="A0A2J7R3A2"/>
<evidence type="ECO:0000256" key="7">
    <source>
        <dbReference type="ARBA" id="ARBA00023004"/>
    </source>
</evidence>
<protein>
    <recommendedName>
        <fullName evidence="10">CDGSH iron-sulfur domain-containing protein 2 homologue</fullName>
    </recommendedName>
</protein>
<keyword evidence="3 10" id="KW-0812">Transmembrane</keyword>
<accession>A0A2J7R3A2</accession>
<keyword evidence="4 10" id="KW-0001">2Fe-2S</keyword>
<dbReference type="GO" id="GO:0010506">
    <property type="term" value="P:regulation of autophagy"/>
    <property type="evidence" value="ECO:0007669"/>
    <property type="project" value="UniProtKB-UniRule"/>
</dbReference>
<dbReference type="Pfam" id="PF10660">
    <property type="entry name" value="MitoNEET_N"/>
    <property type="match status" value="1"/>
</dbReference>
<keyword evidence="10" id="KW-0256">Endoplasmic reticulum</keyword>
<dbReference type="GO" id="GO:0005741">
    <property type="term" value="C:mitochondrial outer membrane"/>
    <property type="evidence" value="ECO:0007669"/>
    <property type="project" value="TreeGrafter"/>
</dbReference>
<dbReference type="FunFam" id="3.40.5.90:FF:000001">
    <property type="entry name" value="CDGSH iron-sulfur domain-containing protein 1"/>
    <property type="match status" value="1"/>
</dbReference>
<comment type="subcellular location">
    <subcellularLocation>
        <location evidence="1 10">Endoplasmic reticulum membrane</location>
        <topology evidence="1 10">Single-pass membrane protein</topology>
    </subcellularLocation>
</comment>
<dbReference type="PANTHER" id="PTHR13680:SF5">
    <property type="entry name" value="CDGSH IRON-SULFUR DOMAIN-CONTAINING PROTEIN 1"/>
    <property type="match status" value="1"/>
</dbReference>
<dbReference type="PANTHER" id="PTHR13680">
    <property type="entry name" value="CDGSH IRON-SULFUR DOMAIN-CONTAINING PROTEIN 1"/>
    <property type="match status" value="1"/>
</dbReference>
<evidence type="ECO:0000256" key="5">
    <source>
        <dbReference type="ARBA" id="ARBA00022723"/>
    </source>
</evidence>
<comment type="cofactor">
    <cofactor evidence="10">
        <name>[2Fe-2S] cluster</name>
        <dbReference type="ChEBI" id="CHEBI:190135"/>
    </cofactor>
    <text evidence="10">Binds 1 [2Fe-2S] cluster.</text>
</comment>
<dbReference type="GO" id="GO:0005789">
    <property type="term" value="C:endoplasmic reticulum membrane"/>
    <property type="evidence" value="ECO:0007669"/>
    <property type="project" value="UniProtKB-SubCell"/>
</dbReference>
<evidence type="ECO:0000256" key="8">
    <source>
        <dbReference type="ARBA" id="ARBA00023014"/>
    </source>
</evidence>
<dbReference type="InterPro" id="IPR018967">
    <property type="entry name" value="FeS-contain_CDGSH-typ"/>
</dbReference>
<keyword evidence="6 10" id="KW-1133">Transmembrane helix</keyword>
<dbReference type="Gene3D" id="3.40.5.90">
    <property type="entry name" value="CDGSH iron-sulfur domain, mitoNEET-type"/>
    <property type="match status" value="1"/>
</dbReference>
<dbReference type="GO" id="GO:0046872">
    <property type="term" value="F:metal ion binding"/>
    <property type="evidence" value="ECO:0007669"/>
    <property type="project" value="UniProtKB-UniRule"/>
</dbReference>